<gene>
    <name evidence="1" type="ORF">FOL47_003373</name>
</gene>
<dbReference type="OrthoDB" id="10397736at2759"/>
<protein>
    <submittedName>
        <fullName evidence="1">Uncharacterized protein</fullName>
    </submittedName>
</protein>
<keyword evidence="2" id="KW-1185">Reference proteome</keyword>
<sequence>MHGFLRFLTNGCGGACDAAGACREKIPPSPVEVVESEEPGYEPVNDDDCETADIPEWNDLIVPRFDTATSSPSYHGRSDRASCMESFDGSTRAESSRGCSEGTGDKQKLRQLVRDFTAKAASGVACWQVDLRSGRVHKAMYQIDNELRRLILATDEDVRQCPPLSCDIADIVEFMRAEESLTLLEYPSVQDSLTPEEINRMIFLQVYHHDLEDVEVVAFLETSRNDREVFLAGMNILQIYTQAAAFGRSTEG</sequence>
<evidence type="ECO:0000313" key="2">
    <source>
        <dbReference type="Proteomes" id="UP000591131"/>
    </source>
</evidence>
<comment type="caution">
    <text evidence="1">The sequence shown here is derived from an EMBL/GenBank/DDBJ whole genome shotgun (WGS) entry which is preliminary data.</text>
</comment>
<dbReference type="AlphaFoldDB" id="A0A7J6M8E1"/>
<reference evidence="1 2" key="1">
    <citation type="submission" date="2020-04" db="EMBL/GenBank/DDBJ databases">
        <title>Perkinsus chesapeaki whole genome sequence.</title>
        <authorList>
            <person name="Bogema D.R."/>
        </authorList>
    </citation>
    <scope>NUCLEOTIDE SEQUENCE [LARGE SCALE GENOMIC DNA]</scope>
    <source>
        <strain evidence="1">ATCC PRA-425</strain>
    </source>
</reference>
<dbReference type="Proteomes" id="UP000591131">
    <property type="component" value="Unassembled WGS sequence"/>
</dbReference>
<name>A0A7J6M8E1_PERCH</name>
<evidence type="ECO:0000313" key="1">
    <source>
        <dbReference type="EMBL" id="KAF4667784.1"/>
    </source>
</evidence>
<organism evidence="1 2">
    <name type="scientific">Perkinsus chesapeaki</name>
    <name type="common">Clam parasite</name>
    <name type="synonym">Perkinsus andrewsi</name>
    <dbReference type="NCBI Taxonomy" id="330153"/>
    <lineage>
        <taxon>Eukaryota</taxon>
        <taxon>Sar</taxon>
        <taxon>Alveolata</taxon>
        <taxon>Perkinsozoa</taxon>
        <taxon>Perkinsea</taxon>
        <taxon>Perkinsida</taxon>
        <taxon>Perkinsidae</taxon>
        <taxon>Perkinsus</taxon>
    </lineage>
</organism>
<dbReference type="EMBL" id="JAAPAO010000203">
    <property type="protein sequence ID" value="KAF4667784.1"/>
    <property type="molecule type" value="Genomic_DNA"/>
</dbReference>
<proteinExistence type="predicted"/>
<accession>A0A7J6M8E1</accession>